<dbReference type="Gene3D" id="1.20.144.10">
    <property type="entry name" value="Phosphatidic acid phosphatase type 2/haloperoxidase"/>
    <property type="match status" value="1"/>
</dbReference>
<gene>
    <name evidence="6" type="ORF">DES37_104118</name>
</gene>
<dbReference type="GO" id="GO:0050380">
    <property type="term" value="F:undecaprenyl-diphosphatase activity"/>
    <property type="evidence" value="ECO:0007669"/>
    <property type="project" value="UniProtKB-EC"/>
</dbReference>
<keyword evidence="7" id="KW-1185">Reference proteome</keyword>
<evidence type="ECO:0000256" key="1">
    <source>
        <dbReference type="ARBA" id="ARBA00012374"/>
    </source>
</evidence>
<comment type="caution">
    <text evidence="6">The sequence shown here is derived from an EMBL/GenBank/DDBJ whole genome shotgun (WGS) entry which is preliminary data.</text>
</comment>
<keyword evidence="4" id="KW-0472">Membrane</keyword>
<dbReference type="PANTHER" id="PTHR14969">
    <property type="entry name" value="SPHINGOSINE-1-PHOSPHATE PHOSPHOHYDROLASE"/>
    <property type="match status" value="1"/>
</dbReference>
<dbReference type="RefSeq" id="WP_110025394.1">
    <property type="nucleotide sequence ID" value="NZ_QGTS01000004.1"/>
</dbReference>
<evidence type="ECO:0000256" key="3">
    <source>
        <dbReference type="ARBA" id="ARBA00047594"/>
    </source>
</evidence>
<dbReference type="InterPro" id="IPR036938">
    <property type="entry name" value="PAP2/HPO_sf"/>
</dbReference>
<proteinExistence type="predicted"/>
<accession>A0A317Q2C8</accession>
<dbReference type="Pfam" id="PF01569">
    <property type="entry name" value="PAP2"/>
    <property type="match status" value="1"/>
</dbReference>
<evidence type="ECO:0000313" key="7">
    <source>
        <dbReference type="Proteomes" id="UP000246744"/>
    </source>
</evidence>
<dbReference type="SMART" id="SM00014">
    <property type="entry name" value="acidPPc"/>
    <property type="match status" value="1"/>
</dbReference>
<evidence type="ECO:0000259" key="5">
    <source>
        <dbReference type="SMART" id="SM00014"/>
    </source>
</evidence>
<reference evidence="6 7" key="1">
    <citation type="submission" date="2018-05" db="EMBL/GenBank/DDBJ databases">
        <title>Genomic Encyclopedia of Type Strains, Phase IV (KMG-IV): sequencing the most valuable type-strain genomes for metagenomic binning, comparative biology and taxonomic classification.</title>
        <authorList>
            <person name="Goeker M."/>
        </authorList>
    </citation>
    <scope>NUCLEOTIDE SEQUENCE [LARGE SCALE GENOMIC DNA]</scope>
    <source>
        <strain evidence="6 7">DSM 19579</strain>
    </source>
</reference>
<organism evidence="6 7">
    <name type="scientific">Mangrovibacter plantisponsor</name>
    <dbReference type="NCBI Taxonomy" id="451513"/>
    <lineage>
        <taxon>Bacteria</taxon>
        <taxon>Pseudomonadati</taxon>
        <taxon>Pseudomonadota</taxon>
        <taxon>Gammaproteobacteria</taxon>
        <taxon>Enterobacterales</taxon>
        <taxon>Enterobacteriaceae</taxon>
        <taxon>Mangrovibacter</taxon>
    </lineage>
</organism>
<evidence type="ECO:0000256" key="2">
    <source>
        <dbReference type="ARBA" id="ARBA00032707"/>
    </source>
</evidence>
<dbReference type="GO" id="GO:0005886">
    <property type="term" value="C:plasma membrane"/>
    <property type="evidence" value="ECO:0007669"/>
    <property type="project" value="InterPro"/>
</dbReference>
<dbReference type="InterPro" id="IPR000326">
    <property type="entry name" value="PAP2/HPO"/>
</dbReference>
<feature type="transmembrane region" description="Helical" evidence="4">
    <location>
        <begin position="26"/>
        <end position="48"/>
    </location>
</feature>
<comment type="catalytic activity">
    <reaction evidence="3">
        <text>di-trans,octa-cis-undecaprenyl diphosphate + H2O = di-trans,octa-cis-undecaprenyl phosphate + phosphate + H(+)</text>
        <dbReference type="Rhea" id="RHEA:28094"/>
        <dbReference type="ChEBI" id="CHEBI:15377"/>
        <dbReference type="ChEBI" id="CHEBI:15378"/>
        <dbReference type="ChEBI" id="CHEBI:43474"/>
        <dbReference type="ChEBI" id="CHEBI:58405"/>
        <dbReference type="ChEBI" id="CHEBI:60392"/>
        <dbReference type="EC" id="3.6.1.27"/>
    </reaction>
</comment>
<dbReference type="InterPro" id="IPR033879">
    <property type="entry name" value="UPP_Pase"/>
</dbReference>
<dbReference type="CDD" id="cd03385">
    <property type="entry name" value="PAP2_BcrC_like"/>
    <property type="match status" value="1"/>
</dbReference>
<dbReference type="EMBL" id="QGTS01000004">
    <property type="protein sequence ID" value="PWW10021.1"/>
    <property type="molecule type" value="Genomic_DNA"/>
</dbReference>
<keyword evidence="4" id="KW-0812">Transmembrane</keyword>
<feature type="transmembrane region" description="Helical" evidence="4">
    <location>
        <begin position="57"/>
        <end position="79"/>
    </location>
</feature>
<dbReference type="SUPFAM" id="SSF48317">
    <property type="entry name" value="Acid phosphatase/Vanadium-dependent haloperoxidase"/>
    <property type="match status" value="1"/>
</dbReference>
<feature type="transmembrane region" description="Helical" evidence="4">
    <location>
        <begin position="125"/>
        <end position="144"/>
    </location>
</feature>
<dbReference type="PANTHER" id="PTHR14969:SF13">
    <property type="entry name" value="AT30094P"/>
    <property type="match status" value="1"/>
</dbReference>
<evidence type="ECO:0000313" key="6">
    <source>
        <dbReference type="EMBL" id="PWW10021.1"/>
    </source>
</evidence>
<keyword evidence="4" id="KW-1133">Transmembrane helix</keyword>
<evidence type="ECO:0000256" key="4">
    <source>
        <dbReference type="SAM" id="Phobius"/>
    </source>
</evidence>
<dbReference type="EC" id="3.6.1.27" evidence="1"/>
<name>A0A317Q2C8_9ENTR</name>
<dbReference type="Proteomes" id="UP000246744">
    <property type="component" value="Unassembled WGS sequence"/>
</dbReference>
<feature type="domain" description="Phosphatidic acid phosphatase type 2/haloperoxidase" evidence="5">
    <location>
        <begin position="57"/>
        <end position="165"/>
    </location>
</feature>
<feature type="transmembrane region" description="Helical" evidence="4">
    <location>
        <begin position="150"/>
        <end position="168"/>
    </location>
</feature>
<dbReference type="OrthoDB" id="9801622at2"/>
<dbReference type="AlphaFoldDB" id="A0A317Q2C8"/>
<sequence>MLESLNKEWFLSVNAVPGTPDGLIELAKFCAQYTLYLIPALLLALWFLGDKYNRNQALACAITALVALGLGALCSKFYFHPRPFMIPLGHTWIFHAADTSFPSDHGTLFFSAGIALMLHRARAAGGFLLVVSLFVAWSRVFLGVHFPFDMLGALLVAIIANTLVFPVWEKYGGSATTLCESVSNKLFFKFPLKG</sequence>
<protein>
    <recommendedName>
        <fullName evidence="1">undecaprenyl-diphosphate phosphatase</fullName>
        <ecNumber evidence="1">3.6.1.27</ecNumber>
    </recommendedName>
    <alternativeName>
        <fullName evidence="2">Undecaprenyl pyrophosphate phosphatase</fullName>
    </alternativeName>
</protein>